<comment type="caution">
    <text evidence="5">The sequence shown here is derived from an EMBL/GenBank/DDBJ whole genome shotgun (WGS) entry which is preliminary data.</text>
</comment>
<dbReference type="Pfam" id="PF00037">
    <property type="entry name" value="Fer4"/>
    <property type="match status" value="1"/>
</dbReference>
<sequence length="482" mass="52962">MRKFDTKIQYLKYKVLREVARYGFEDNLDAAYYEIPKLIVKEKPTMRCCIYKERAIVEERIKLAMGGDKKNPNVIEVIEIACDECPVSGHVVTESCRGCLAHRCEDVCRRGAITFDEQQKAHIDKSKCVECGQCAKVCPYSAIINQKRPCEKACKIKAISMSSEEHRAAHIDNEKCISCGACVYQCPFGAIVDKSFILDAVNLIKGSHENQDYKVYAVVAPSVSSQFSYAKLGQVITGIQRLGFYHVIEAALGADMVAYKEAAELAEKGFLTSSCCPAFVSYIKKNFPTMVDKISHNLSPAAEIGRYIKETTPGAKVVFIGPCTAKKMEFKEGEPASRYIDCTLTFEELQALFDSRNIDLTTLEEGVLDNASYYGRIFARSGGLSDAVVEALKEQNNEDFKLNAIACDGIEACKAALLRASKNVLPNNFIEGMACTGGCIGGAGCLTHGEKNKADVDKYGKQAMEKTILDAISVTDVGPEAE</sequence>
<dbReference type="Pfam" id="PF02906">
    <property type="entry name" value="Fe_hyd_lg_C"/>
    <property type="match status" value="1"/>
</dbReference>
<dbReference type="InterPro" id="IPR027631">
    <property type="entry name" value="Mono_FeFe_hydrog"/>
</dbReference>
<keyword evidence="2" id="KW-0408">Iron</keyword>
<feature type="domain" description="4Fe-4S ferredoxin-type" evidence="4">
    <location>
        <begin position="87"/>
        <end position="118"/>
    </location>
</feature>
<keyword evidence="1" id="KW-0479">Metal-binding</keyword>
<evidence type="ECO:0000313" key="6">
    <source>
        <dbReference type="Proteomes" id="UP001199424"/>
    </source>
</evidence>
<evidence type="ECO:0000259" key="4">
    <source>
        <dbReference type="PROSITE" id="PS51379"/>
    </source>
</evidence>
<reference evidence="5" key="1">
    <citation type="submission" date="2021-10" db="EMBL/GenBank/DDBJ databases">
        <title>Anaerobic single-cell dispensing facilitates the cultivation of human gut bacteria.</title>
        <authorList>
            <person name="Afrizal A."/>
        </authorList>
    </citation>
    <scope>NUCLEOTIDE SEQUENCE</scope>
    <source>
        <strain evidence="5">CLA-AA-H250</strain>
    </source>
</reference>
<dbReference type="InterPro" id="IPR017896">
    <property type="entry name" value="4Fe4S_Fe-S-bd"/>
</dbReference>
<dbReference type="AlphaFoldDB" id="A0AAE3AK62"/>
<dbReference type="RefSeq" id="WP_308448248.1">
    <property type="nucleotide sequence ID" value="NZ_JAJEQC010000001.1"/>
</dbReference>
<organism evidence="5 6">
    <name type="scientific">Hominenteromicrobium mulieris</name>
    <dbReference type="NCBI Taxonomy" id="2885357"/>
    <lineage>
        <taxon>Bacteria</taxon>
        <taxon>Bacillati</taxon>
        <taxon>Bacillota</taxon>
        <taxon>Clostridia</taxon>
        <taxon>Eubacteriales</taxon>
        <taxon>Oscillospiraceae</taxon>
        <taxon>Hominenteromicrobium</taxon>
    </lineage>
</organism>
<gene>
    <name evidence="5" type="ORF">LKD31_01080</name>
</gene>
<dbReference type="PANTHER" id="PTHR11615">
    <property type="entry name" value="NITRATE, FORMATE, IRON DEHYDROGENASE"/>
    <property type="match status" value="1"/>
</dbReference>
<dbReference type="Pfam" id="PF12838">
    <property type="entry name" value="Fer4_7"/>
    <property type="match status" value="1"/>
</dbReference>
<accession>A0AAE3AK62</accession>
<dbReference type="Proteomes" id="UP001199424">
    <property type="component" value="Unassembled WGS sequence"/>
</dbReference>
<dbReference type="GO" id="GO:0051536">
    <property type="term" value="F:iron-sulfur cluster binding"/>
    <property type="evidence" value="ECO:0007669"/>
    <property type="project" value="UniProtKB-KW"/>
</dbReference>
<dbReference type="EMBL" id="JAJEQC010000001">
    <property type="protein sequence ID" value="MCC2135613.1"/>
    <property type="molecule type" value="Genomic_DNA"/>
</dbReference>
<dbReference type="InterPro" id="IPR017900">
    <property type="entry name" value="4Fe4S_Fe_S_CS"/>
</dbReference>
<evidence type="ECO:0000313" key="5">
    <source>
        <dbReference type="EMBL" id="MCC2135613.1"/>
    </source>
</evidence>
<feature type="domain" description="4Fe-4S ferredoxin-type" evidence="4">
    <location>
        <begin position="119"/>
        <end position="148"/>
    </location>
</feature>
<dbReference type="SUPFAM" id="SSF54862">
    <property type="entry name" value="4Fe-4S ferredoxins"/>
    <property type="match status" value="1"/>
</dbReference>
<evidence type="ECO:0000256" key="2">
    <source>
        <dbReference type="ARBA" id="ARBA00023004"/>
    </source>
</evidence>
<keyword evidence="3" id="KW-0411">Iron-sulfur</keyword>
<protein>
    <submittedName>
        <fullName evidence="5">4Fe-4S dicluster domain-containing protein</fullName>
    </submittedName>
</protein>
<dbReference type="GO" id="GO:0046872">
    <property type="term" value="F:metal ion binding"/>
    <property type="evidence" value="ECO:0007669"/>
    <property type="project" value="UniProtKB-KW"/>
</dbReference>
<keyword evidence="6" id="KW-1185">Reference proteome</keyword>
<dbReference type="InterPro" id="IPR004108">
    <property type="entry name" value="Fe_hydrogenase_lsu_C"/>
</dbReference>
<dbReference type="Gene3D" id="3.30.70.20">
    <property type="match status" value="2"/>
</dbReference>
<dbReference type="InterPro" id="IPR009016">
    <property type="entry name" value="Fe_hydrogenase"/>
</dbReference>
<proteinExistence type="predicted"/>
<name>A0AAE3AK62_9FIRM</name>
<dbReference type="InterPro" id="IPR050340">
    <property type="entry name" value="Cytosolic_Fe-S_CAF"/>
</dbReference>
<feature type="domain" description="4Fe-4S ferredoxin-type" evidence="4">
    <location>
        <begin position="167"/>
        <end position="196"/>
    </location>
</feature>
<dbReference type="NCBIfam" id="TIGR04105">
    <property type="entry name" value="FeFe_hydrog_B1"/>
    <property type="match status" value="1"/>
</dbReference>
<dbReference type="PROSITE" id="PS00198">
    <property type="entry name" value="4FE4S_FER_1"/>
    <property type="match status" value="1"/>
</dbReference>
<dbReference type="Gene3D" id="3.40.950.10">
    <property type="entry name" value="Fe-only Hydrogenase (Larger Subunit), Chain L, domain 3"/>
    <property type="match status" value="1"/>
</dbReference>
<evidence type="ECO:0000256" key="3">
    <source>
        <dbReference type="ARBA" id="ARBA00023014"/>
    </source>
</evidence>
<dbReference type="SUPFAM" id="SSF53920">
    <property type="entry name" value="Fe-only hydrogenase"/>
    <property type="match status" value="1"/>
</dbReference>
<dbReference type="PROSITE" id="PS51379">
    <property type="entry name" value="4FE4S_FER_2"/>
    <property type="match status" value="3"/>
</dbReference>
<evidence type="ECO:0000256" key="1">
    <source>
        <dbReference type="ARBA" id="ARBA00022723"/>
    </source>
</evidence>